<keyword evidence="1" id="KW-1133">Transmembrane helix</keyword>
<dbReference type="Proteomes" id="UP000309215">
    <property type="component" value="Unassembled WGS sequence"/>
</dbReference>
<evidence type="ECO:0000313" key="3">
    <source>
        <dbReference type="Proteomes" id="UP000309215"/>
    </source>
</evidence>
<keyword evidence="1" id="KW-0472">Membrane</keyword>
<proteinExistence type="predicted"/>
<comment type="caution">
    <text evidence="2">The sequence shown here is derived from an EMBL/GenBank/DDBJ whole genome shotgun (WGS) entry which is preliminary data.</text>
</comment>
<dbReference type="EMBL" id="SSMQ01000037">
    <property type="protein sequence ID" value="TKD01859.1"/>
    <property type="molecule type" value="Genomic_DNA"/>
</dbReference>
<accession>A0A4U1J5R0</accession>
<sequence length="91" mass="9980">MTNLVLRVLLFLALGFALGWAHAKAIAEGERIHHETGERARPTIIFVLRLVLLCVAFGLIGKSGSMPLLASLLGFVVARLVRRRGTKLPHK</sequence>
<keyword evidence="3" id="KW-1185">Reference proteome</keyword>
<evidence type="ECO:0000256" key="1">
    <source>
        <dbReference type="SAM" id="Phobius"/>
    </source>
</evidence>
<gene>
    <name evidence="2" type="ORF">E8A74_30235</name>
</gene>
<evidence type="ECO:0008006" key="4">
    <source>
        <dbReference type="Google" id="ProtNLM"/>
    </source>
</evidence>
<keyword evidence="1" id="KW-0812">Transmembrane</keyword>
<evidence type="ECO:0000313" key="2">
    <source>
        <dbReference type="EMBL" id="TKD01859.1"/>
    </source>
</evidence>
<reference evidence="2 3" key="1">
    <citation type="submission" date="2019-04" db="EMBL/GenBank/DDBJ databases">
        <authorList>
            <person name="Li Y."/>
            <person name="Wang J."/>
        </authorList>
    </citation>
    <scope>NUCLEOTIDE SEQUENCE [LARGE SCALE GENOMIC DNA]</scope>
    <source>
        <strain evidence="2 3">DSM 14668</strain>
    </source>
</reference>
<dbReference type="AlphaFoldDB" id="A0A4U1J5R0"/>
<dbReference type="Pfam" id="PF12966">
    <property type="entry name" value="AtpR"/>
    <property type="match status" value="1"/>
</dbReference>
<organism evidence="2 3">
    <name type="scientific">Polyangium fumosum</name>
    <dbReference type="NCBI Taxonomy" id="889272"/>
    <lineage>
        <taxon>Bacteria</taxon>
        <taxon>Pseudomonadati</taxon>
        <taxon>Myxococcota</taxon>
        <taxon>Polyangia</taxon>
        <taxon>Polyangiales</taxon>
        <taxon>Polyangiaceae</taxon>
        <taxon>Polyangium</taxon>
    </lineage>
</organism>
<protein>
    <recommendedName>
        <fullName evidence="4">ATP synthase subunit I</fullName>
    </recommendedName>
</protein>
<dbReference type="OrthoDB" id="9870702at2"/>
<dbReference type="InterPro" id="IPR017581">
    <property type="entry name" value="AtpR-like"/>
</dbReference>
<dbReference type="RefSeq" id="WP_136932571.1">
    <property type="nucleotide sequence ID" value="NZ_SSMQ01000037.1"/>
</dbReference>
<name>A0A4U1J5R0_9BACT</name>
<feature type="transmembrane region" description="Helical" evidence="1">
    <location>
        <begin position="47"/>
        <end position="78"/>
    </location>
</feature>